<proteinExistence type="predicted"/>
<dbReference type="AlphaFoldDB" id="A0A839ZBD5"/>
<accession>A0A839ZBD5</accession>
<dbReference type="RefSeq" id="WP_183190182.1">
    <property type="nucleotide sequence ID" value="NZ_JACICD010000004.1"/>
</dbReference>
<organism evidence="2 3">
    <name type="scientific">Ancylobacter tetraedralis</name>
    <dbReference type="NCBI Taxonomy" id="217068"/>
    <lineage>
        <taxon>Bacteria</taxon>
        <taxon>Pseudomonadati</taxon>
        <taxon>Pseudomonadota</taxon>
        <taxon>Alphaproteobacteria</taxon>
        <taxon>Hyphomicrobiales</taxon>
        <taxon>Xanthobacteraceae</taxon>
        <taxon>Ancylobacter</taxon>
    </lineage>
</organism>
<gene>
    <name evidence="2" type="ORF">FHS55_002646</name>
</gene>
<feature type="chain" id="PRO_5033016229" evidence="1">
    <location>
        <begin position="25"/>
        <end position="207"/>
    </location>
</feature>
<reference evidence="2 3" key="1">
    <citation type="submission" date="2020-08" db="EMBL/GenBank/DDBJ databases">
        <title>Genomic Encyclopedia of Type Strains, Phase IV (KMG-IV): sequencing the most valuable type-strain genomes for metagenomic binning, comparative biology and taxonomic classification.</title>
        <authorList>
            <person name="Goeker M."/>
        </authorList>
    </citation>
    <scope>NUCLEOTIDE SEQUENCE [LARGE SCALE GENOMIC DNA]</scope>
    <source>
        <strain evidence="2 3">DSM 5895</strain>
    </source>
</reference>
<evidence type="ECO:0000313" key="2">
    <source>
        <dbReference type="EMBL" id="MBB3772037.1"/>
    </source>
</evidence>
<sequence>MNSYAIAATLAISLLAGSAYPSNAQFRPTQTTTSNIPITSQTISNTIKCEVGEFAKQINPKNLTAAKLKVSISIISKSKSEISASAFVKLFSFLDTGAQTDRSVENTLSLEGVTYNIHPDNAAGNCHKRDRVPGGLGILACLNAQKATYLDAAEGAGSVKCQTDIVAKVLASAGGSTPIWSITVTPKASFTRTGAFTVTTVAPPPAK</sequence>
<name>A0A839ZBD5_9HYPH</name>
<evidence type="ECO:0000256" key="1">
    <source>
        <dbReference type="SAM" id="SignalP"/>
    </source>
</evidence>
<dbReference type="Proteomes" id="UP000533469">
    <property type="component" value="Unassembled WGS sequence"/>
</dbReference>
<protein>
    <submittedName>
        <fullName evidence="2">Uncharacterized protein</fullName>
    </submittedName>
</protein>
<keyword evidence="1" id="KW-0732">Signal</keyword>
<keyword evidence="3" id="KW-1185">Reference proteome</keyword>
<comment type="caution">
    <text evidence="2">The sequence shown here is derived from an EMBL/GenBank/DDBJ whole genome shotgun (WGS) entry which is preliminary data.</text>
</comment>
<dbReference type="EMBL" id="JACICD010000004">
    <property type="protein sequence ID" value="MBB3772037.1"/>
    <property type="molecule type" value="Genomic_DNA"/>
</dbReference>
<evidence type="ECO:0000313" key="3">
    <source>
        <dbReference type="Proteomes" id="UP000533469"/>
    </source>
</evidence>
<feature type="signal peptide" evidence="1">
    <location>
        <begin position="1"/>
        <end position="24"/>
    </location>
</feature>